<evidence type="ECO:0000313" key="2">
    <source>
        <dbReference type="EMBL" id="CAI5443630.1"/>
    </source>
</evidence>
<dbReference type="Proteomes" id="UP001152747">
    <property type="component" value="Unassembled WGS sequence"/>
</dbReference>
<feature type="signal peptide" evidence="1">
    <location>
        <begin position="1"/>
        <end position="16"/>
    </location>
</feature>
<dbReference type="AlphaFoldDB" id="A0A9P1IEM8"/>
<reference evidence="2" key="1">
    <citation type="submission" date="2022-11" db="EMBL/GenBank/DDBJ databases">
        <authorList>
            <person name="Kikuchi T."/>
        </authorList>
    </citation>
    <scope>NUCLEOTIDE SEQUENCE</scope>
    <source>
        <strain evidence="2">PS1010</strain>
    </source>
</reference>
<dbReference type="EMBL" id="CANHGI010000002">
    <property type="protein sequence ID" value="CAI5443630.1"/>
    <property type="molecule type" value="Genomic_DNA"/>
</dbReference>
<name>A0A9P1IEM8_9PELO</name>
<evidence type="ECO:0000256" key="1">
    <source>
        <dbReference type="SAM" id="SignalP"/>
    </source>
</evidence>
<protein>
    <submittedName>
        <fullName evidence="2">Uncharacterized protein</fullName>
    </submittedName>
</protein>
<evidence type="ECO:0000313" key="3">
    <source>
        <dbReference type="Proteomes" id="UP001152747"/>
    </source>
</evidence>
<keyword evidence="3" id="KW-1185">Reference proteome</keyword>
<sequence length="131" mass="15191">MKYLIFLLFTISSGKAGAPEEIANKFEADLKHVIATNTSLVYKFLTYGDLNYRIGTINGTDPKMFGWQIEEKKIVILEGTSSKTLKAVLGKDRIDVNHKLENGKNIHYAIRERKPDWKWLEQYVMVEYFEN</sequence>
<accession>A0A9P1IEM8</accession>
<gene>
    <name evidence="2" type="ORF">CAMP_LOCUS6267</name>
</gene>
<keyword evidence="1" id="KW-0732">Signal</keyword>
<organism evidence="2 3">
    <name type="scientific">Caenorhabditis angaria</name>
    <dbReference type="NCBI Taxonomy" id="860376"/>
    <lineage>
        <taxon>Eukaryota</taxon>
        <taxon>Metazoa</taxon>
        <taxon>Ecdysozoa</taxon>
        <taxon>Nematoda</taxon>
        <taxon>Chromadorea</taxon>
        <taxon>Rhabditida</taxon>
        <taxon>Rhabditina</taxon>
        <taxon>Rhabditomorpha</taxon>
        <taxon>Rhabditoidea</taxon>
        <taxon>Rhabditidae</taxon>
        <taxon>Peloderinae</taxon>
        <taxon>Caenorhabditis</taxon>
    </lineage>
</organism>
<comment type="caution">
    <text evidence="2">The sequence shown here is derived from an EMBL/GenBank/DDBJ whole genome shotgun (WGS) entry which is preliminary data.</text>
</comment>
<proteinExistence type="predicted"/>
<feature type="chain" id="PRO_5040443187" evidence="1">
    <location>
        <begin position="17"/>
        <end position="131"/>
    </location>
</feature>